<proteinExistence type="inferred from homology"/>
<dbReference type="PANTHER" id="PTHR11596">
    <property type="entry name" value="ALKALINE PHOSPHATASE"/>
    <property type="match status" value="1"/>
</dbReference>
<dbReference type="RefSeq" id="XP_058976678.1">
    <property type="nucleotide sequence ID" value="XM_059120695.1"/>
</dbReference>
<keyword evidence="12" id="KW-1185">Reference proteome</keyword>
<evidence type="ECO:0000256" key="3">
    <source>
        <dbReference type="ARBA" id="ARBA00005984"/>
    </source>
</evidence>
<sequence length="539" mass="59764">MYKILASFIVIVLIIWLLLHNGGRTQKNHSESKPEIFNPRKIFNENRFTPKVEKQTEYWHSIGKMELLKILQRKELNLNKAKNVILFLGDGMSVSTLTAARILKGQRKNQTGEEESLSFEKFPYVALSKTYCANSQVADSACTATAYLCGVKGNIGTIGVNGHVEFGNCTASMDPANQVSSILAWAQKAGKATGFITTTSLTHASPAGTYAHVASRLWESDSDIIKYSNGKIDTSTCPDMAQQMISQEPGRNFDIIMGGGMGKFIPRTTKDYHGNGGERKDNRNLLSLWQTMHPLGVLVTNRQQLFKVNTSEISHIMGIFQSETMQYHALADEAQQPTLMEMTKVALEFLRRKNREYFIFIEGGKIDSAHHFTKAGLALDETLEFEKAIQLARDMTDPKDSLIVVTADHGQPLTIGGYPRRGSPILGLNENERASDGLKFSTLNYPMGPQQYRDEKTGKRLGLGKFPFKIDSPYPSYIPSFYSSHSGEDVGVYASGPHDYLFTGVLQQNTIPHLIAYAACLGKGLTICNKHGEGKNISN</sequence>
<dbReference type="GeneID" id="101894928"/>
<feature type="signal peptide" evidence="11">
    <location>
        <begin position="1"/>
        <end position="25"/>
    </location>
</feature>
<organism evidence="12 13">
    <name type="scientific">Musca domestica</name>
    <name type="common">House fly</name>
    <dbReference type="NCBI Taxonomy" id="7370"/>
    <lineage>
        <taxon>Eukaryota</taxon>
        <taxon>Metazoa</taxon>
        <taxon>Ecdysozoa</taxon>
        <taxon>Arthropoda</taxon>
        <taxon>Hexapoda</taxon>
        <taxon>Insecta</taxon>
        <taxon>Pterygota</taxon>
        <taxon>Neoptera</taxon>
        <taxon>Endopterygota</taxon>
        <taxon>Diptera</taxon>
        <taxon>Brachycera</taxon>
        <taxon>Muscomorpha</taxon>
        <taxon>Muscoidea</taxon>
        <taxon>Muscidae</taxon>
        <taxon>Musca</taxon>
    </lineage>
</organism>
<dbReference type="InterPro" id="IPR017850">
    <property type="entry name" value="Alkaline_phosphatase_core_sf"/>
</dbReference>
<name>A0ABM3UT17_MUSDO</name>
<evidence type="ECO:0000256" key="10">
    <source>
        <dbReference type="RuleBase" id="RU003947"/>
    </source>
</evidence>
<evidence type="ECO:0000256" key="7">
    <source>
        <dbReference type="ARBA" id="ARBA00022833"/>
    </source>
</evidence>
<evidence type="ECO:0000313" key="13">
    <source>
        <dbReference type="RefSeq" id="XP_058976678.1"/>
    </source>
</evidence>
<comment type="cofactor">
    <cofactor evidence="2">
        <name>Zn(2+)</name>
        <dbReference type="ChEBI" id="CHEBI:29105"/>
    </cofactor>
</comment>
<keyword evidence="8 10" id="KW-0460">Magnesium</keyword>
<dbReference type="PRINTS" id="PR00113">
    <property type="entry name" value="ALKPHPHTASE"/>
</dbReference>
<dbReference type="SMART" id="SM00098">
    <property type="entry name" value="alkPPc"/>
    <property type="match status" value="1"/>
</dbReference>
<protein>
    <recommendedName>
        <fullName evidence="4 10">Alkaline phosphatase</fullName>
        <ecNumber evidence="4 10">3.1.3.1</ecNumber>
    </recommendedName>
</protein>
<keyword evidence="11" id="KW-0732">Signal</keyword>
<dbReference type="CDD" id="cd16012">
    <property type="entry name" value="ALP"/>
    <property type="match status" value="1"/>
</dbReference>
<dbReference type="Gene3D" id="3.40.720.10">
    <property type="entry name" value="Alkaline Phosphatase, subunit A"/>
    <property type="match status" value="1"/>
</dbReference>
<evidence type="ECO:0000256" key="11">
    <source>
        <dbReference type="SAM" id="SignalP"/>
    </source>
</evidence>
<evidence type="ECO:0000256" key="6">
    <source>
        <dbReference type="ARBA" id="ARBA00022801"/>
    </source>
</evidence>
<dbReference type="PANTHER" id="PTHR11596:SF91">
    <property type="entry name" value="ALKALINE PHOSPHATASE-RELATED"/>
    <property type="match status" value="1"/>
</dbReference>
<evidence type="ECO:0000256" key="1">
    <source>
        <dbReference type="ARBA" id="ARBA00001946"/>
    </source>
</evidence>
<evidence type="ECO:0000256" key="5">
    <source>
        <dbReference type="ARBA" id="ARBA00022723"/>
    </source>
</evidence>
<dbReference type="PROSITE" id="PS00123">
    <property type="entry name" value="ALKALINE_PHOSPHATASE"/>
    <property type="match status" value="1"/>
</dbReference>
<evidence type="ECO:0000256" key="8">
    <source>
        <dbReference type="ARBA" id="ARBA00022842"/>
    </source>
</evidence>
<dbReference type="InterPro" id="IPR001952">
    <property type="entry name" value="Alkaline_phosphatase"/>
</dbReference>
<keyword evidence="7 10" id="KW-0862">Zinc</keyword>
<feature type="chain" id="PRO_5045468356" description="Alkaline phosphatase" evidence="11">
    <location>
        <begin position="26"/>
        <end position="539"/>
    </location>
</feature>
<keyword evidence="6 10" id="KW-0378">Hydrolase</keyword>
<dbReference type="Pfam" id="PF00245">
    <property type="entry name" value="Alk_phosphatase"/>
    <property type="match status" value="1"/>
</dbReference>
<comment type="catalytic activity">
    <reaction evidence="10">
        <text>a phosphate monoester + H2O = an alcohol + phosphate</text>
        <dbReference type="Rhea" id="RHEA:15017"/>
        <dbReference type="ChEBI" id="CHEBI:15377"/>
        <dbReference type="ChEBI" id="CHEBI:30879"/>
        <dbReference type="ChEBI" id="CHEBI:43474"/>
        <dbReference type="ChEBI" id="CHEBI:67140"/>
        <dbReference type="EC" id="3.1.3.1"/>
    </reaction>
</comment>
<dbReference type="SUPFAM" id="SSF53649">
    <property type="entry name" value="Alkaline phosphatase-like"/>
    <property type="match status" value="1"/>
</dbReference>
<accession>A0ABM3UT17</accession>
<gene>
    <name evidence="13" type="primary">LOC101894928</name>
</gene>
<evidence type="ECO:0000256" key="2">
    <source>
        <dbReference type="ARBA" id="ARBA00001947"/>
    </source>
</evidence>
<reference evidence="13" key="1">
    <citation type="submission" date="2025-08" db="UniProtKB">
        <authorList>
            <consortium name="RefSeq"/>
        </authorList>
    </citation>
    <scope>IDENTIFICATION</scope>
    <source>
        <strain evidence="13">Aabys</strain>
        <tissue evidence="13">Whole body</tissue>
    </source>
</reference>
<comment type="similarity">
    <text evidence="3 9">Belongs to the alkaline phosphatase family.</text>
</comment>
<dbReference type="EC" id="3.1.3.1" evidence="4 10"/>
<evidence type="ECO:0000313" key="12">
    <source>
        <dbReference type="Proteomes" id="UP001652621"/>
    </source>
</evidence>
<evidence type="ECO:0000256" key="4">
    <source>
        <dbReference type="ARBA" id="ARBA00012647"/>
    </source>
</evidence>
<evidence type="ECO:0000256" key="9">
    <source>
        <dbReference type="RuleBase" id="RU003946"/>
    </source>
</evidence>
<dbReference type="Proteomes" id="UP001652621">
    <property type="component" value="Unplaced"/>
</dbReference>
<keyword evidence="5" id="KW-0479">Metal-binding</keyword>
<comment type="cofactor">
    <cofactor evidence="1">
        <name>Mg(2+)</name>
        <dbReference type="ChEBI" id="CHEBI:18420"/>
    </cofactor>
</comment>
<dbReference type="InterPro" id="IPR018299">
    <property type="entry name" value="Alkaline_phosphatase_AS"/>
</dbReference>